<keyword evidence="2" id="KW-1185">Reference proteome</keyword>
<dbReference type="AlphaFoldDB" id="A0AAE9VPG7"/>
<gene>
    <name evidence="1" type="ORF">O6P33_02130</name>
</gene>
<evidence type="ECO:0008006" key="3">
    <source>
        <dbReference type="Google" id="ProtNLM"/>
    </source>
</evidence>
<accession>A0AAE9VPG7</accession>
<organism evidence="1 2">
    <name type="scientific">Denitrificimonas caeni</name>
    <dbReference type="NCBI Taxonomy" id="521720"/>
    <lineage>
        <taxon>Bacteria</taxon>
        <taxon>Pseudomonadati</taxon>
        <taxon>Pseudomonadota</taxon>
        <taxon>Gammaproteobacteria</taxon>
        <taxon>Pseudomonadales</taxon>
        <taxon>Pseudomonadaceae</taxon>
        <taxon>Denitrificimonas</taxon>
    </lineage>
</organism>
<name>A0AAE9VPG7_9GAMM</name>
<reference evidence="1 2" key="1">
    <citation type="submission" date="2022-12" db="EMBL/GenBank/DDBJ databases">
        <title>Coexistence and Characterization of a Novel Tigecycline Resistance gene tet(X) variant and blaNDM-1 in a Pseudomonas caeni Isolate of Chicken Origin.</title>
        <authorList>
            <person name="Lu X."/>
            <person name="Zhang L."/>
            <person name="Li R."/>
            <person name="Wang Z."/>
        </authorList>
    </citation>
    <scope>NUCLEOTIDE SEQUENCE [LARGE SCALE GENOMIC DNA]</scope>
    <source>
        <strain evidence="1 2">CE14</strain>
    </source>
</reference>
<dbReference type="EMBL" id="CP114976">
    <property type="protein sequence ID" value="WBE25669.1"/>
    <property type="molecule type" value="Genomic_DNA"/>
</dbReference>
<evidence type="ECO:0000313" key="2">
    <source>
        <dbReference type="Proteomes" id="UP001212189"/>
    </source>
</evidence>
<protein>
    <recommendedName>
        <fullName evidence="3">Lipoprotein</fullName>
    </recommendedName>
</protein>
<sequence length="108" mass="12290">MAWIDVLTQPGQQLSAQRMDGHKVDDARYFQVSPGPHKLQVRLSYDRGGSRGDNQRNCLVEIRYADFSAGQKYSIRALAKGWTVRAWLYNSDGQRVIESQPVRCGAQY</sequence>
<proteinExistence type="predicted"/>
<dbReference type="Proteomes" id="UP001212189">
    <property type="component" value="Chromosome"/>
</dbReference>
<evidence type="ECO:0000313" key="1">
    <source>
        <dbReference type="EMBL" id="WBE25669.1"/>
    </source>
</evidence>
<dbReference type="RefSeq" id="WP_269818611.1">
    <property type="nucleotide sequence ID" value="NZ_CP114976.1"/>
</dbReference>
<dbReference type="KEGG" id="dce:O6P33_02130"/>